<dbReference type="EMBL" id="AMQM01004889">
    <property type="status" value="NOT_ANNOTATED_CDS"/>
    <property type="molecule type" value="Genomic_DNA"/>
</dbReference>
<dbReference type="GeneID" id="20204956"/>
<name>T1F807_HELRO</name>
<gene>
    <name evidence="2" type="primary">20204956</name>
    <name evidence="1" type="ORF">HELRODRAFT_174328</name>
</gene>
<evidence type="ECO:0000313" key="2">
    <source>
        <dbReference type="EnsemblMetazoa" id="HelroP174328"/>
    </source>
</evidence>
<dbReference type="EnsemblMetazoa" id="HelroT174328">
    <property type="protein sequence ID" value="HelroP174328"/>
    <property type="gene ID" value="HelroG174328"/>
</dbReference>
<reference evidence="2" key="3">
    <citation type="submission" date="2015-06" db="UniProtKB">
        <authorList>
            <consortium name="EnsemblMetazoa"/>
        </authorList>
    </citation>
    <scope>IDENTIFICATION</scope>
</reference>
<reference evidence="1 3" key="2">
    <citation type="journal article" date="2013" name="Nature">
        <title>Insights into bilaterian evolution from three spiralian genomes.</title>
        <authorList>
            <person name="Simakov O."/>
            <person name="Marletaz F."/>
            <person name="Cho S.J."/>
            <person name="Edsinger-Gonzales E."/>
            <person name="Havlak P."/>
            <person name="Hellsten U."/>
            <person name="Kuo D.H."/>
            <person name="Larsson T."/>
            <person name="Lv J."/>
            <person name="Arendt D."/>
            <person name="Savage R."/>
            <person name="Osoegawa K."/>
            <person name="de Jong P."/>
            <person name="Grimwood J."/>
            <person name="Chapman J.A."/>
            <person name="Shapiro H."/>
            <person name="Aerts A."/>
            <person name="Otillar R.P."/>
            <person name="Terry A.Y."/>
            <person name="Boore J.L."/>
            <person name="Grigoriev I.V."/>
            <person name="Lindberg D.R."/>
            <person name="Seaver E.C."/>
            <person name="Weisblat D.A."/>
            <person name="Putnam N.H."/>
            <person name="Rokhsar D.S."/>
        </authorList>
    </citation>
    <scope>NUCLEOTIDE SEQUENCE</scope>
</reference>
<dbReference type="Proteomes" id="UP000015101">
    <property type="component" value="Unassembled WGS sequence"/>
</dbReference>
<dbReference type="HOGENOM" id="CLU_1827391_0_0_1"/>
<dbReference type="OrthoDB" id="6782876at2759"/>
<dbReference type="KEGG" id="hro:HELRODRAFT_174328"/>
<protein>
    <submittedName>
        <fullName evidence="1 2">Uncharacterized protein</fullName>
    </submittedName>
</protein>
<proteinExistence type="predicted"/>
<dbReference type="InParanoid" id="T1F807"/>
<sequence length="141" mass="16461">MKKMNLSILSLSETRWKKSGVITFEEGKFIYSDGDSHKRKKNGLTESAREVLLMKEQGRSQKWIIDDIVFLMDDRRKVKGCNLDSYKKLDKTIKKMFLETKEKWLNDKCKIIEKIKNSNTSAMDKISKKSLKKGHVPFLDA</sequence>
<evidence type="ECO:0000313" key="3">
    <source>
        <dbReference type="Proteomes" id="UP000015101"/>
    </source>
</evidence>
<reference evidence="3" key="1">
    <citation type="submission" date="2012-12" db="EMBL/GenBank/DDBJ databases">
        <authorList>
            <person name="Hellsten U."/>
            <person name="Grimwood J."/>
            <person name="Chapman J.A."/>
            <person name="Shapiro H."/>
            <person name="Aerts A."/>
            <person name="Otillar R.P."/>
            <person name="Terry A.Y."/>
            <person name="Boore J.L."/>
            <person name="Simakov O."/>
            <person name="Marletaz F."/>
            <person name="Cho S.-J."/>
            <person name="Edsinger-Gonzales E."/>
            <person name="Havlak P."/>
            <person name="Kuo D.-H."/>
            <person name="Larsson T."/>
            <person name="Lv J."/>
            <person name="Arendt D."/>
            <person name="Savage R."/>
            <person name="Osoegawa K."/>
            <person name="de Jong P."/>
            <person name="Lindberg D.R."/>
            <person name="Seaver E.C."/>
            <person name="Weisblat D.A."/>
            <person name="Putnam N.H."/>
            <person name="Grigoriev I.V."/>
            <person name="Rokhsar D.S."/>
        </authorList>
    </citation>
    <scope>NUCLEOTIDE SEQUENCE</scope>
</reference>
<organism evidence="2 3">
    <name type="scientific">Helobdella robusta</name>
    <name type="common">Californian leech</name>
    <dbReference type="NCBI Taxonomy" id="6412"/>
    <lineage>
        <taxon>Eukaryota</taxon>
        <taxon>Metazoa</taxon>
        <taxon>Spiralia</taxon>
        <taxon>Lophotrochozoa</taxon>
        <taxon>Annelida</taxon>
        <taxon>Clitellata</taxon>
        <taxon>Hirudinea</taxon>
        <taxon>Rhynchobdellida</taxon>
        <taxon>Glossiphoniidae</taxon>
        <taxon>Helobdella</taxon>
    </lineage>
</organism>
<evidence type="ECO:0000313" key="1">
    <source>
        <dbReference type="EMBL" id="ESO02886.1"/>
    </source>
</evidence>
<dbReference type="EMBL" id="KB096716">
    <property type="protein sequence ID" value="ESO02886.1"/>
    <property type="molecule type" value="Genomic_DNA"/>
</dbReference>
<dbReference type="RefSeq" id="XP_009019100.1">
    <property type="nucleotide sequence ID" value="XM_009020852.1"/>
</dbReference>
<accession>T1F807</accession>
<dbReference type="CTD" id="20204956"/>
<keyword evidence="3" id="KW-1185">Reference proteome</keyword>
<dbReference type="AlphaFoldDB" id="T1F807"/>